<dbReference type="InterPro" id="IPR036291">
    <property type="entry name" value="NAD(P)-bd_dom_sf"/>
</dbReference>
<name>A0A290Z705_9PSEU</name>
<sequence length="330" mass="33882">MTAQAEPVIARAPAPPPRARLLVLDPIDADALGALALAHDVLVHHAPTPEELPALVADREVVVVRSGCRITAEVFAAAPLLKLVLRAGSGTDNIDLDAARRHGVRVCNTPGGSANAVAELALGLVLAVSRHIALADRQVRAGRWRKSELAGAELAGKVLGVVGHGAIGSRLAELGGALGMSVVTSVDRAGDERRAELAARGARLVDLPELLASAHVVALAVPLTDRTRGLIGPLELRAMRRDAVLVNVSRGGVVDEDALAAALAEGVIAGAGVDVHARERQSTPLAGLDNAVLTPHIGAMSSDAQRRIGERVVADITAVLTGGEPSHPVC</sequence>
<dbReference type="InterPro" id="IPR006139">
    <property type="entry name" value="D-isomer_2_OHA_DH_cat_dom"/>
</dbReference>
<gene>
    <name evidence="7" type="ORF">CNX65_16900</name>
</gene>
<comment type="similarity">
    <text evidence="1 4">Belongs to the D-isomer specific 2-hydroxyacid dehydrogenase family.</text>
</comment>
<dbReference type="InterPro" id="IPR050857">
    <property type="entry name" value="D-2-hydroxyacid_DH"/>
</dbReference>
<proteinExistence type="inferred from homology"/>
<dbReference type="AlphaFoldDB" id="A0A290Z705"/>
<dbReference type="PROSITE" id="PS00671">
    <property type="entry name" value="D_2_HYDROXYACID_DH_3"/>
    <property type="match status" value="1"/>
</dbReference>
<dbReference type="Pfam" id="PF02826">
    <property type="entry name" value="2-Hacid_dh_C"/>
    <property type="match status" value="1"/>
</dbReference>
<evidence type="ECO:0000313" key="7">
    <source>
        <dbReference type="EMBL" id="ATE54752.1"/>
    </source>
</evidence>
<dbReference type="SUPFAM" id="SSF51735">
    <property type="entry name" value="NAD(P)-binding Rossmann-fold domains"/>
    <property type="match status" value="1"/>
</dbReference>
<dbReference type="PANTHER" id="PTHR42789">
    <property type="entry name" value="D-ISOMER SPECIFIC 2-HYDROXYACID DEHYDROGENASE FAMILY PROTEIN (AFU_ORTHOLOGUE AFUA_6G10090)"/>
    <property type="match status" value="1"/>
</dbReference>
<keyword evidence="2 4" id="KW-0560">Oxidoreductase</keyword>
<dbReference type="EMBL" id="CP023445">
    <property type="protein sequence ID" value="ATE54752.1"/>
    <property type="molecule type" value="Genomic_DNA"/>
</dbReference>
<feature type="domain" description="D-isomer specific 2-hydroxyacid dehydrogenase NAD-binding" evidence="6">
    <location>
        <begin position="122"/>
        <end position="298"/>
    </location>
</feature>
<evidence type="ECO:0000256" key="4">
    <source>
        <dbReference type="RuleBase" id="RU003719"/>
    </source>
</evidence>
<feature type="domain" description="D-isomer specific 2-hydroxyacid dehydrogenase catalytic" evidence="5">
    <location>
        <begin position="22"/>
        <end position="329"/>
    </location>
</feature>
<reference evidence="7" key="1">
    <citation type="submission" date="2017-09" db="EMBL/GenBank/DDBJ databases">
        <title>Complete Genome Sequence of ansamitocin-producing Bacterium Actinosynnema pretiosum X47.</title>
        <authorList>
            <person name="Cao G."/>
            <person name="Zong G."/>
            <person name="Zhong C."/>
            <person name="Fu J."/>
        </authorList>
    </citation>
    <scope>NUCLEOTIDE SEQUENCE [LARGE SCALE GENOMIC DNA]</scope>
    <source>
        <strain evidence="7">X47</strain>
    </source>
</reference>
<dbReference type="Proteomes" id="UP000218505">
    <property type="component" value="Chromosome"/>
</dbReference>
<evidence type="ECO:0000256" key="1">
    <source>
        <dbReference type="ARBA" id="ARBA00005854"/>
    </source>
</evidence>
<evidence type="ECO:0000313" key="8">
    <source>
        <dbReference type="Proteomes" id="UP000218505"/>
    </source>
</evidence>
<dbReference type="InterPro" id="IPR006140">
    <property type="entry name" value="D-isomer_DH_NAD-bd"/>
</dbReference>
<dbReference type="KEGG" id="apre:CNX65_16900"/>
<dbReference type="RefSeq" id="WP_096494206.1">
    <property type="nucleotide sequence ID" value="NZ_CP023445.1"/>
</dbReference>
<organism evidence="7 8">
    <name type="scientific">Actinosynnema pretiosum</name>
    <dbReference type="NCBI Taxonomy" id="42197"/>
    <lineage>
        <taxon>Bacteria</taxon>
        <taxon>Bacillati</taxon>
        <taxon>Actinomycetota</taxon>
        <taxon>Actinomycetes</taxon>
        <taxon>Pseudonocardiales</taxon>
        <taxon>Pseudonocardiaceae</taxon>
        <taxon>Actinosynnema</taxon>
    </lineage>
</organism>
<keyword evidence="8" id="KW-1185">Reference proteome</keyword>
<dbReference type="GO" id="GO:0016616">
    <property type="term" value="F:oxidoreductase activity, acting on the CH-OH group of donors, NAD or NADP as acceptor"/>
    <property type="evidence" value="ECO:0007669"/>
    <property type="project" value="InterPro"/>
</dbReference>
<protein>
    <submittedName>
        <fullName evidence="7">3-phosphoglycerate dehydrogenase</fullName>
    </submittedName>
</protein>
<dbReference type="SUPFAM" id="SSF52283">
    <property type="entry name" value="Formate/glycerate dehydrogenase catalytic domain-like"/>
    <property type="match status" value="1"/>
</dbReference>
<evidence type="ECO:0000256" key="3">
    <source>
        <dbReference type="ARBA" id="ARBA00023027"/>
    </source>
</evidence>
<evidence type="ECO:0000256" key="2">
    <source>
        <dbReference type="ARBA" id="ARBA00023002"/>
    </source>
</evidence>
<dbReference type="Gene3D" id="3.40.50.720">
    <property type="entry name" value="NAD(P)-binding Rossmann-like Domain"/>
    <property type="match status" value="2"/>
</dbReference>
<dbReference type="InterPro" id="IPR029753">
    <property type="entry name" value="D-isomer_DH_CS"/>
</dbReference>
<keyword evidence="3" id="KW-0520">NAD</keyword>
<dbReference type="PANTHER" id="PTHR42789:SF1">
    <property type="entry name" value="D-ISOMER SPECIFIC 2-HYDROXYACID DEHYDROGENASE FAMILY PROTEIN (AFU_ORTHOLOGUE AFUA_6G10090)"/>
    <property type="match status" value="1"/>
</dbReference>
<evidence type="ECO:0000259" key="5">
    <source>
        <dbReference type="Pfam" id="PF00389"/>
    </source>
</evidence>
<accession>A0A290Z705</accession>
<evidence type="ECO:0000259" key="6">
    <source>
        <dbReference type="Pfam" id="PF02826"/>
    </source>
</evidence>
<dbReference type="Pfam" id="PF00389">
    <property type="entry name" value="2-Hacid_dh"/>
    <property type="match status" value="1"/>
</dbReference>
<dbReference type="GO" id="GO:0051287">
    <property type="term" value="F:NAD binding"/>
    <property type="evidence" value="ECO:0007669"/>
    <property type="project" value="InterPro"/>
</dbReference>